<keyword evidence="3" id="KW-1185">Reference proteome</keyword>
<evidence type="ECO:0000313" key="3">
    <source>
        <dbReference type="Proteomes" id="UP000266906"/>
    </source>
</evidence>
<dbReference type="Proteomes" id="UP000266906">
    <property type="component" value="Unassembled WGS sequence"/>
</dbReference>
<accession>A0A3N4RH10</accession>
<dbReference type="EMBL" id="RKQG01000001">
    <property type="protein sequence ID" value="RPE32698.1"/>
    <property type="molecule type" value="Genomic_DNA"/>
</dbReference>
<evidence type="ECO:0000313" key="2">
    <source>
        <dbReference type="EMBL" id="RPE32698.1"/>
    </source>
</evidence>
<feature type="compositionally biased region" description="Low complexity" evidence="1">
    <location>
        <begin position="141"/>
        <end position="150"/>
    </location>
</feature>
<feature type="region of interest" description="Disordered" evidence="1">
    <location>
        <begin position="1"/>
        <end position="266"/>
    </location>
</feature>
<reference evidence="2 3" key="1">
    <citation type="submission" date="2018-11" db="EMBL/GenBank/DDBJ databases">
        <title>Sequencing the genomes of 1000 actinobacteria strains.</title>
        <authorList>
            <person name="Klenk H.-P."/>
        </authorList>
    </citation>
    <scope>NUCLEOTIDE SEQUENCE [LARGE SCALE GENOMIC DNA]</scope>
    <source>
        <strain evidence="2 3">DSM 44781</strain>
    </source>
</reference>
<name>A0A3N4RH10_9ACTN</name>
<sequence>MTSVKGSKSGCTSRYQRLTRPCWTGPTPGGNGTYRDTSPPRRRSGWSGTAYLCGHVKGGFGPGRRPGAGRGRAGRRPPCPSPRARARGAPAREAPPRGPAGPGPGRKRRSFPAEWRGPNTGPRPPPDFPVAAAKNRPAITAGSSADFPGPAAGPPRAPVFCPLPAGAAPAPGAAHPSVGAPSRAARRRSGPRRPARGGADPVRRGTRAYSTDGGPPRPSARRPRRPGPGPPVPRPVGETPAAGARKSGGRGFPELRLIHSSHPGSP</sequence>
<comment type="caution">
    <text evidence="2">The sequence shown here is derived from an EMBL/GenBank/DDBJ whole genome shotgun (WGS) entry which is preliminary data.</text>
</comment>
<protein>
    <submittedName>
        <fullName evidence="2">Uncharacterized protein</fullName>
    </submittedName>
</protein>
<feature type="compositionally biased region" description="Polar residues" evidence="1">
    <location>
        <begin position="1"/>
        <end position="16"/>
    </location>
</feature>
<evidence type="ECO:0000256" key="1">
    <source>
        <dbReference type="SAM" id="MobiDB-lite"/>
    </source>
</evidence>
<feature type="compositionally biased region" description="Basic residues" evidence="1">
    <location>
        <begin position="184"/>
        <end position="195"/>
    </location>
</feature>
<dbReference type="AlphaFoldDB" id="A0A3N4RH10"/>
<proteinExistence type="predicted"/>
<feature type="compositionally biased region" description="Gly residues" evidence="1">
    <location>
        <begin position="56"/>
        <end position="71"/>
    </location>
</feature>
<feature type="compositionally biased region" description="Low complexity" evidence="1">
    <location>
        <begin position="162"/>
        <end position="183"/>
    </location>
</feature>
<organism evidence="2 3">
    <name type="scientific">Kitasatospora cineracea</name>
    <dbReference type="NCBI Taxonomy" id="88074"/>
    <lineage>
        <taxon>Bacteria</taxon>
        <taxon>Bacillati</taxon>
        <taxon>Actinomycetota</taxon>
        <taxon>Actinomycetes</taxon>
        <taxon>Kitasatosporales</taxon>
        <taxon>Streptomycetaceae</taxon>
        <taxon>Kitasatospora</taxon>
    </lineage>
</organism>
<gene>
    <name evidence="2" type="ORF">EDD38_0965</name>
</gene>